<organism evidence="16 17">
    <name type="scientific">Acromyrmex charruanus</name>
    <dbReference type="NCBI Taxonomy" id="2715315"/>
    <lineage>
        <taxon>Eukaryota</taxon>
        <taxon>Metazoa</taxon>
        <taxon>Ecdysozoa</taxon>
        <taxon>Arthropoda</taxon>
        <taxon>Hexapoda</taxon>
        <taxon>Insecta</taxon>
        <taxon>Pterygota</taxon>
        <taxon>Neoptera</taxon>
        <taxon>Endopterygota</taxon>
        <taxon>Hymenoptera</taxon>
        <taxon>Apocrita</taxon>
        <taxon>Aculeata</taxon>
        <taxon>Formicoidea</taxon>
        <taxon>Formicidae</taxon>
        <taxon>Myrmicinae</taxon>
        <taxon>Acromyrmex</taxon>
    </lineage>
</organism>
<dbReference type="Pfam" id="PF00481">
    <property type="entry name" value="PP2C"/>
    <property type="match status" value="1"/>
</dbReference>
<evidence type="ECO:0000313" key="17">
    <source>
        <dbReference type="Proteomes" id="UP000669903"/>
    </source>
</evidence>
<comment type="subcellular location">
    <subcellularLocation>
        <location evidence="2">Cytoplasm</location>
        <location evidence="2">Cytosol</location>
    </subcellularLocation>
    <subcellularLocation>
        <location evidence="1">Endoplasmic reticulum membrane</location>
        <topology evidence="1">Peripheral membrane protein</topology>
        <orientation evidence="1">Cytoplasmic side</orientation>
    </subcellularLocation>
</comment>
<evidence type="ECO:0000256" key="5">
    <source>
        <dbReference type="ARBA" id="ARBA00022824"/>
    </source>
</evidence>
<dbReference type="AlphaFoldDB" id="A0A836F0H3"/>
<evidence type="ECO:0000256" key="6">
    <source>
        <dbReference type="ARBA" id="ARBA00022843"/>
    </source>
</evidence>
<dbReference type="InterPro" id="IPR036457">
    <property type="entry name" value="PPM-type-like_dom_sf"/>
</dbReference>
<gene>
    <name evidence="16" type="primary">Tab1</name>
    <name evidence="16" type="ORF">G6Z76_0001329</name>
</gene>
<dbReference type="PANTHER" id="PTHR13832">
    <property type="entry name" value="PROTEIN PHOSPHATASE 2C"/>
    <property type="match status" value="1"/>
</dbReference>
<dbReference type="GO" id="GO:1902533">
    <property type="term" value="P:positive regulation of intracellular signal transduction"/>
    <property type="evidence" value="ECO:0007669"/>
    <property type="project" value="UniProtKB-ARBA"/>
</dbReference>
<sequence>MSAGAERPTSMLFQDSQYNWTDDLPVCKQSGVGFSTNQIYREDGYRQEEHSFEDRSFHCKYDDSTFLYAVFDGHEGTKAANFAMQRMAAEILLGQLNGKSTDEEVKEVLRQAFIAVEKGYQDSVGDLLAERASLQFDIPDGLTPYETYQKFPDLVDKLNALNCELSAGTSAVVALVYRGKLYVANVGDSRALLCKTDSNQVLRVVQLSLDHDLRNEDELLRLSQLGLDVESIRQGSHLGNQENTRCLGNYLVKGGYREFEELTASMAEPIIAEPEIHGSIELDESCRFLLLMSRGLYKSLEEATGTDQVNKELALIAVEQFRVQSTLTGVAQAVVDKVVRIHHDINMSNTQNTMTTGKRDDITLLVRNFNFPLPHALKSPTNRPDHSVRFNPVVQTAPINMLDNEDLSSTSTGVTDDNADSSTTETSTTSDLYPPGARMAERNARIKPYVDFSEYYENVEKRRKEGTLPEDFKRSNAAFSRHSL</sequence>
<keyword evidence="4" id="KW-0597">Phosphoprotein</keyword>
<evidence type="ECO:0000256" key="10">
    <source>
        <dbReference type="ARBA" id="ARBA00062935"/>
    </source>
</evidence>
<keyword evidence="7" id="KW-0472">Membrane</keyword>
<evidence type="ECO:0000256" key="7">
    <source>
        <dbReference type="ARBA" id="ARBA00023136"/>
    </source>
</evidence>
<comment type="caution">
    <text evidence="16">The sequence shown here is derived from an EMBL/GenBank/DDBJ whole genome shotgun (WGS) entry which is preliminary data.</text>
</comment>
<feature type="region of interest" description="Disordered" evidence="14">
    <location>
        <begin position="403"/>
        <end position="440"/>
    </location>
</feature>
<dbReference type="Gene3D" id="3.60.40.10">
    <property type="entry name" value="PPM-type phosphatase domain"/>
    <property type="match status" value="1"/>
</dbReference>
<comment type="subunit">
    <text evidence="10">Interacts with XIAP and BIRC7. Interacts with TRAF6 and MAP3K7; during IL-1 signaling. Identified in the TRIKA2 complex composed of MAP3K7, TAB1 and TAB2. Interacts with TRAF6 and MAPK14; these interactions allow MAPK14 autophosphorylation. Interacts with STING1; interaction takes place following cGAMP activation and promotes TAB1 recruitment to the endoplasmic reticulum, triggering MAP3K7/TAK1 activation and STING1 phosphorylation.</text>
</comment>
<evidence type="ECO:0000256" key="11">
    <source>
        <dbReference type="ARBA" id="ARBA00074232"/>
    </source>
</evidence>
<dbReference type="GO" id="GO:0008047">
    <property type="term" value="F:enzyme activator activity"/>
    <property type="evidence" value="ECO:0007669"/>
    <property type="project" value="UniProtKB-ARBA"/>
</dbReference>
<evidence type="ECO:0000259" key="15">
    <source>
        <dbReference type="PROSITE" id="PS51746"/>
    </source>
</evidence>
<comment type="function">
    <text evidence="9">Key adapter protein that plays an essential role in JNK and NF-kappa-B activation and proinflammatory cytokines production in response to stimulation with TLRs and cytokines. Mechanistically, associates with the catalytic domain of MAP3K7/TAK1 to trigger MAP3K7/TAK1 autophosphorylation leading to its full activation. Similarly, associates with MAPK14 and triggers its autophosphorylation and subsequent activation. In turn, MAPK14 phosphorylates TAB1 and inhibits MAP3K7/TAK1 activation in a feedback control mechanism. Also plays a role in recruiting MAPK14 to the TAK1 complex for the phosphorylation of the TAB2 and TAB3 regulatory subunits.</text>
</comment>
<dbReference type="PANTHER" id="PTHR13832:SF533">
    <property type="entry name" value="TGF-BETA-ACTIVATED KINASE 1 AND MAP3K7-BINDING PROTEIN 1"/>
    <property type="match status" value="1"/>
</dbReference>
<dbReference type="GO" id="GO:0007165">
    <property type="term" value="P:signal transduction"/>
    <property type="evidence" value="ECO:0007669"/>
    <property type="project" value="UniProtKB-ARBA"/>
</dbReference>
<dbReference type="InterPro" id="IPR001932">
    <property type="entry name" value="PPM-type_phosphatase-like_dom"/>
</dbReference>
<keyword evidence="3" id="KW-0963">Cytoplasm</keyword>
<keyword evidence="17" id="KW-1185">Reference proteome</keyword>
<dbReference type="EMBL" id="JAANIC010004725">
    <property type="protein sequence ID" value="KAG5333693.1"/>
    <property type="molecule type" value="Genomic_DNA"/>
</dbReference>
<dbReference type="SMART" id="SM00332">
    <property type="entry name" value="PP2Cc"/>
    <property type="match status" value="1"/>
</dbReference>
<keyword evidence="8" id="KW-0325">Glycoprotein</keyword>
<evidence type="ECO:0000256" key="14">
    <source>
        <dbReference type="SAM" id="MobiDB-lite"/>
    </source>
</evidence>
<reference evidence="16" key="1">
    <citation type="submission" date="2020-03" db="EMBL/GenBank/DDBJ databases">
        <title>Relaxed selection underlies rapid genomic changes in the transitions from sociality to social parasitism in ants.</title>
        <authorList>
            <person name="Bi X."/>
        </authorList>
    </citation>
    <scope>NUCLEOTIDE SEQUENCE</scope>
    <source>
        <strain evidence="16">BGI-DK2014a</strain>
        <tissue evidence="16">Whole body</tissue>
    </source>
</reference>
<keyword evidence="5" id="KW-0256">Endoplasmic reticulum</keyword>
<feature type="compositionally biased region" description="Low complexity" evidence="14">
    <location>
        <begin position="420"/>
        <end position="431"/>
    </location>
</feature>
<dbReference type="GO" id="GO:0005829">
    <property type="term" value="C:cytosol"/>
    <property type="evidence" value="ECO:0007669"/>
    <property type="project" value="UniProtKB-SubCell"/>
</dbReference>
<dbReference type="PROSITE" id="PS51746">
    <property type="entry name" value="PPM_2"/>
    <property type="match status" value="1"/>
</dbReference>
<evidence type="ECO:0000256" key="4">
    <source>
        <dbReference type="ARBA" id="ARBA00022553"/>
    </source>
</evidence>
<accession>A0A836F0H3</accession>
<dbReference type="InterPro" id="IPR015655">
    <property type="entry name" value="PP2C"/>
</dbReference>
<evidence type="ECO:0000256" key="13">
    <source>
        <dbReference type="ARBA" id="ARBA00080658"/>
    </source>
</evidence>
<dbReference type="FunFam" id="3.60.40.10:FF:000014">
    <property type="entry name" value="TGF-beta-activated kinase 1 and MAP3K7-binding protein 1-like"/>
    <property type="match status" value="1"/>
</dbReference>
<proteinExistence type="predicted"/>
<name>A0A836F0H3_9HYME</name>
<evidence type="ECO:0000256" key="1">
    <source>
        <dbReference type="ARBA" id="ARBA00004397"/>
    </source>
</evidence>
<feature type="non-terminal residue" evidence="16">
    <location>
        <position position="484"/>
    </location>
</feature>
<dbReference type="CDD" id="cd00143">
    <property type="entry name" value="PP2Cc"/>
    <property type="match status" value="1"/>
</dbReference>
<evidence type="ECO:0000256" key="9">
    <source>
        <dbReference type="ARBA" id="ARBA00057862"/>
    </source>
</evidence>
<evidence type="ECO:0000256" key="2">
    <source>
        <dbReference type="ARBA" id="ARBA00004514"/>
    </source>
</evidence>
<dbReference type="Proteomes" id="UP000669903">
    <property type="component" value="Unassembled WGS sequence"/>
</dbReference>
<evidence type="ECO:0000256" key="8">
    <source>
        <dbReference type="ARBA" id="ARBA00023180"/>
    </source>
</evidence>
<dbReference type="GO" id="GO:0004722">
    <property type="term" value="F:protein serine/threonine phosphatase activity"/>
    <property type="evidence" value="ECO:0007669"/>
    <property type="project" value="InterPro"/>
</dbReference>
<evidence type="ECO:0000256" key="12">
    <source>
        <dbReference type="ARBA" id="ARBA00080486"/>
    </source>
</evidence>
<feature type="domain" description="PPM-type phosphatase" evidence="15">
    <location>
        <begin position="31"/>
        <end position="369"/>
    </location>
</feature>
<evidence type="ECO:0000256" key="3">
    <source>
        <dbReference type="ARBA" id="ARBA00022490"/>
    </source>
</evidence>
<feature type="non-terminal residue" evidence="16">
    <location>
        <position position="1"/>
    </location>
</feature>
<dbReference type="GO" id="GO:0005789">
    <property type="term" value="C:endoplasmic reticulum membrane"/>
    <property type="evidence" value="ECO:0007669"/>
    <property type="project" value="UniProtKB-SubCell"/>
</dbReference>
<protein>
    <recommendedName>
        <fullName evidence="11">TGF-beta-activated kinase 1 and MAP3K7-binding protein 1</fullName>
    </recommendedName>
    <alternativeName>
        <fullName evidence="12">Mitogen-activated protein kinase kinase kinase 7-interacting protein 1</fullName>
    </alternativeName>
    <alternativeName>
        <fullName evidence="13">TGF-beta-activated kinase 1-binding protein 1</fullName>
    </alternativeName>
</protein>
<evidence type="ECO:0000313" key="16">
    <source>
        <dbReference type="EMBL" id="KAG5333693.1"/>
    </source>
</evidence>
<keyword evidence="6" id="KW-0832">Ubl conjugation</keyword>
<dbReference type="SUPFAM" id="SSF81606">
    <property type="entry name" value="PP2C-like"/>
    <property type="match status" value="1"/>
</dbReference>